<proteinExistence type="predicted"/>
<evidence type="ECO:0000313" key="3">
    <source>
        <dbReference type="Proteomes" id="UP000295083"/>
    </source>
</evidence>
<name>A0A4R8Q1W9_9PEZI</name>
<organism evidence="2 3">
    <name type="scientific">Colletotrichum spinosum</name>
    <dbReference type="NCBI Taxonomy" id="1347390"/>
    <lineage>
        <taxon>Eukaryota</taxon>
        <taxon>Fungi</taxon>
        <taxon>Dikarya</taxon>
        <taxon>Ascomycota</taxon>
        <taxon>Pezizomycotina</taxon>
        <taxon>Sordariomycetes</taxon>
        <taxon>Hypocreomycetidae</taxon>
        <taxon>Glomerellales</taxon>
        <taxon>Glomerellaceae</taxon>
        <taxon>Colletotrichum</taxon>
        <taxon>Colletotrichum orbiculare species complex</taxon>
    </lineage>
</organism>
<keyword evidence="3" id="KW-1185">Reference proteome</keyword>
<evidence type="ECO:0000256" key="1">
    <source>
        <dbReference type="SAM" id="MobiDB-lite"/>
    </source>
</evidence>
<sequence>MWIVTITALVQPGESTFPGSLAIWSPYLSVPSVTKRVGLNSVWARSSCRSSSAHEPRGGRHGASIMWETKPNGDAPALPAIPLPGLNLRLHHACA</sequence>
<gene>
    <name evidence="2" type="ORF">C8035_v001010</name>
</gene>
<dbReference type="AlphaFoldDB" id="A0A4R8Q1W9"/>
<dbReference type="EMBL" id="QAPG01000089">
    <property type="protein sequence ID" value="TDZ31958.1"/>
    <property type="molecule type" value="Genomic_DNA"/>
</dbReference>
<evidence type="ECO:0000313" key="2">
    <source>
        <dbReference type="EMBL" id="TDZ31958.1"/>
    </source>
</evidence>
<feature type="region of interest" description="Disordered" evidence="1">
    <location>
        <begin position="49"/>
        <end position="69"/>
    </location>
</feature>
<dbReference type="Proteomes" id="UP000295083">
    <property type="component" value="Unassembled WGS sequence"/>
</dbReference>
<comment type="caution">
    <text evidence="2">The sequence shown here is derived from an EMBL/GenBank/DDBJ whole genome shotgun (WGS) entry which is preliminary data.</text>
</comment>
<reference evidence="2 3" key="1">
    <citation type="submission" date="2018-11" db="EMBL/GenBank/DDBJ databases">
        <title>Genome sequence and assembly of Colletotrichum spinosum.</title>
        <authorList>
            <person name="Gan P."/>
            <person name="Shirasu K."/>
        </authorList>
    </citation>
    <scope>NUCLEOTIDE SEQUENCE [LARGE SCALE GENOMIC DNA]</scope>
    <source>
        <strain evidence="2 3">CBS 515.97</strain>
    </source>
</reference>
<accession>A0A4R8Q1W9</accession>
<protein>
    <submittedName>
        <fullName evidence="2">Uncharacterized protein</fullName>
    </submittedName>
</protein>